<dbReference type="PANTHER" id="PTHR42942:SF1">
    <property type="entry name" value="ALKYLTRANSFERASE-LIKE PROTEIN 1"/>
    <property type="match status" value="1"/>
</dbReference>
<feature type="domain" description="Methylated-DNA-[protein]-cysteine S-methyltransferase DNA binding" evidence="3">
    <location>
        <begin position="29"/>
        <end position="111"/>
    </location>
</feature>
<gene>
    <name evidence="4" type="primary">ogt2</name>
    <name evidence="4" type="ORF">GCM10010967_37560</name>
</gene>
<protein>
    <submittedName>
        <fullName evidence="4">Methylated-DNA--protein-cysteine methyltransferase</fullName>
    </submittedName>
</protein>
<organism evidence="4 5">
    <name type="scientific">Dyadobacter beijingensis</name>
    <dbReference type="NCBI Taxonomy" id="365489"/>
    <lineage>
        <taxon>Bacteria</taxon>
        <taxon>Pseudomonadati</taxon>
        <taxon>Bacteroidota</taxon>
        <taxon>Cytophagia</taxon>
        <taxon>Cytophagales</taxon>
        <taxon>Spirosomataceae</taxon>
        <taxon>Dyadobacter</taxon>
    </lineage>
</organism>
<keyword evidence="5" id="KW-1185">Reference proteome</keyword>
<keyword evidence="1" id="KW-0227">DNA damage</keyword>
<evidence type="ECO:0000313" key="4">
    <source>
        <dbReference type="EMBL" id="GGM99980.1"/>
    </source>
</evidence>
<dbReference type="InterPro" id="IPR036217">
    <property type="entry name" value="MethylDNA_cys_MeTrfase_DNAb"/>
</dbReference>
<evidence type="ECO:0000313" key="5">
    <source>
        <dbReference type="Proteomes" id="UP000632339"/>
    </source>
</evidence>
<accession>A0ABQ2I4K7</accession>
<evidence type="ECO:0000259" key="3">
    <source>
        <dbReference type="Pfam" id="PF01035"/>
    </source>
</evidence>
<dbReference type="InterPro" id="IPR014048">
    <property type="entry name" value="MethylDNA_cys_MeTrfase_DNA-bd"/>
</dbReference>
<dbReference type="CDD" id="cd06445">
    <property type="entry name" value="ATase"/>
    <property type="match status" value="1"/>
</dbReference>
<evidence type="ECO:0000256" key="1">
    <source>
        <dbReference type="ARBA" id="ARBA00022763"/>
    </source>
</evidence>
<dbReference type="PANTHER" id="PTHR42942">
    <property type="entry name" value="6-O-METHYLGUANINE DNA METHYLTRANSFERASE"/>
    <property type="match status" value="1"/>
</dbReference>
<dbReference type="Pfam" id="PF01035">
    <property type="entry name" value="DNA_binding_1"/>
    <property type="match status" value="1"/>
</dbReference>
<dbReference type="GO" id="GO:0032259">
    <property type="term" value="P:methylation"/>
    <property type="evidence" value="ECO:0007669"/>
    <property type="project" value="UniProtKB-KW"/>
</dbReference>
<comment type="caution">
    <text evidence="4">The sequence shown here is derived from an EMBL/GenBank/DDBJ whole genome shotgun (WGS) entry which is preliminary data.</text>
</comment>
<proteinExistence type="predicted"/>
<dbReference type="InterPro" id="IPR036388">
    <property type="entry name" value="WH-like_DNA-bd_sf"/>
</dbReference>
<name>A0ABQ2I4K7_9BACT</name>
<feature type="region of interest" description="Disordered" evidence="2">
    <location>
        <begin position="1"/>
        <end position="22"/>
    </location>
</feature>
<keyword evidence="4" id="KW-0489">Methyltransferase</keyword>
<reference evidence="5" key="1">
    <citation type="journal article" date="2019" name="Int. J. Syst. Evol. Microbiol.">
        <title>The Global Catalogue of Microorganisms (GCM) 10K type strain sequencing project: providing services to taxonomists for standard genome sequencing and annotation.</title>
        <authorList>
            <consortium name="The Broad Institute Genomics Platform"/>
            <consortium name="The Broad Institute Genome Sequencing Center for Infectious Disease"/>
            <person name="Wu L."/>
            <person name="Ma J."/>
        </authorList>
    </citation>
    <scope>NUCLEOTIDE SEQUENCE [LARGE SCALE GENOMIC DNA]</scope>
    <source>
        <strain evidence="5">CGMCC 1.6375</strain>
    </source>
</reference>
<dbReference type="SUPFAM" id="SSF46767">
    <property type="entry name" value="Methylated DNA-protein cysteine methyltransferase, C-terminal domain"/>
    <property type="match status" value="1"/>
</dbReference>
<dbReference type="Gene3D" id="1.10.10.10">
    <property type="entry name" value="Winged helix-like DNA-binding domain superfamily/Winged helix DNA-binding domain"/>
    <property type="match status" value="1"/>
</dbReference>
<dbReference type="Proteomes" id="UP000632339">
    <property type="component" value="Unassembled WGS sequence"/>
</dbReference>
<dbReference type="InterPro" id="IPR052520">
    <property type="entry name" value="ATL_DNA_repair"/>
</dbReference>
<keyword evidence="4" id="KW-0808">Transferase</keyword>
<evidence type="ECO:0000256" key="2">
    <source>
        <dbReference type="SAM" id="MobiDB-lite"/>
    </source>
</evidence>
<dbReference type="EMBL" id="BMLI01000002">
    <property type="protein sequence ID" value="GGM99980.1"/>
    <property type="molecule type" value="Genomic_DNA"/>
</dbReference>
<dbReference type="GO" id="GO:0008168">
    <property type="term" value="F:methyltransferase activity"/>
    <property type="evidence" value="ECO:0007669"/>
    <property type="project" value="UniProtKB-KW"/>
</dbReference>
<sequence length="133" mass="14866">MARIGTASFQTKSTNDKPHALGNMKKGNDFFNDVYDVVRQIPAGRATSYGAIAAYLGNKRGARQVGWAMGSSYHEHGIPAHRVVNKAGELSASQLFETPTTMQERLESEGIKVENNRIVNWEQCFWDPEKELH</sequence>